<keyword evidence="3 7" id="KW-0813">Transport</keyword>
<dbReference type="PROSITE" id="PS00217">
    <property type="entry name" value="SUGAR_TRANSPORT_2"/>
    <property type="match status" value="1"/>
</dbReference>
<dbReference type="InterPro" id="IPR003663">
    <property type="entry name" value="Sugar/inositol_transpt"/>
</dbReference>
<sequence length="502" mass="53790">MVSLRQAAIYGMVFTSATLIGYDSGYLNGVLGSPDFIRRYGVTDREDGTMYLAPRTKSLFTSLLVIGTLIGSMLAMFKSDRIGRKGSFFLAAILYAIGASLQTAAPPPGVFILGRIFTGLALGLISIVSPSYLVESSTGTSRGRLVALYSQPLTGGNVIACGISLGTKHLAGANSWRITIAFQLILVLAVFLGALFAPESPVLLLQRTNPSAARHSLSILRNLPASSAAIDQALQEIQTSISERDSLGHPHLAEIFHGTDLRRTLLGTAMGFMTIATGITFWFGYGTTFFKAAGVQNAYLVSLILALVNAIFTGRSVDACLLWGGGIMGITQIVVAVIHTVSPDTAADHNSLIVCTVVFIAAYAATWGTVGWVTMTEPYSTRLRIHQTTITMVVYWLSTWAVGFVTPYIVDATAADLGVYISYVWFGMVVLSLAWAYVFVPELSGLSTPEIDLLFEDQVPAWKSVAWKRSLGSISIDGQELQKPVTEGSVSRGSIEKGKVDV</sequence>
<dbReference type="InterPro" id="IPR005829">
    <property type="entry name" value="Sugar_transporter_CS"/>
</dbReference>
<evidence type="ECO:0000256" key="7">
    <source>
        <dbReference type="RuleBase" id="RU003346"/>
    </source>
</evidence>
<feature type="transmembrane region" description="Helical" evidence="8">
    <location>
        <begin position="111"/>
        <end position="134"/>
    </location>
</feature>
<keyword evidence="10" id="KW-0762">Sugar transport</keyword>
<dbReference type="PANTHER" id="PTHR48022">
    <property type="entry name" value="PLASTIDIC GLUCOSE TRANSPORTER 4"/>
    <property type="match status" value="1"/>
</dbReference>
<proteinExistence type="inferred from homology"/>
<dbReference type="OrthoDB" id="6133115at2759"/>
<dbReference type="PANTHER" id="PTHR48022:SF2">
    <property type="entry name" value="PLASTIDIC GLUCOSE TRANSPORTER 4"/>
    <property type="match status" value="1"/>
</dbReference>
<feature type="transmembrane region" description="Helical" evidence="8">
    <location>
        <begin position="422"/>
        <end position="440"/>
    </location>
</feature>
<feature type="transmembrane region" description="Helical" evidence="8">
    <location>
        <begin position="351"/>
        <end position="373"/>
    </location>
</feature>
<dbReference type="AlphaFoldDB" id="A0A319DK60"/>
<feature type="transmembrane region" description="Helical" evidence="8">
    <location>
        <begin position="88"/>
        <end position="105"/>
    </location>
</feature>
<evidence type="ECO:0000256" key="6">
    <source>
        <dbReference type="ARBA" id="ARBA00023136"/>
    </source>
</evidence>
<feature type="transmembrane region" description="Helical" evidence="8">
    <location>
        <begin position="178"/>
        <end position="197"/>
    </location>
</feature>
<evidence type="ECO:0000256" key="2">
    <source>
        <dbReference type="ARBA" id="ARBA00010992"/>
    </source>
</evidence>
<dbReference type="InterPro" id="IPR036259">
    <property type="entry name" value="MFS_trans_sf"/>
</dbReference>
<evidence type="ECO:0000256" key="5">
    <source>
        <dbReference type="ARBA" id="ARBA00022989"/>
    </source>
</evidence>
<evidence type="ECO:0000313" key="11">
    <source>
        <dbReference type="Proteomes" id="UP000247810"/>
    </source>
</evidence>
<evidence type="ECO:0000259" key="9">
    <source>
        <dbReference type="PROSITE" id="PS50850"/>
    </source>
</evidence>
<comment type="similarity">
    <text evidence="2 7">Belongs to the major facilitator superfamily. Sugar transporter (TC 2.A.1.1) family.</text>
</comment>
<feature type="transmembrane region" description="Helical" evidence="8">
    <location>
        <begin position="265"/>
        <end position="285"/>
    </location>
</feature>
<keyword evidence="11" id="KW-1185">Reference proteome</keyword>
<feature type="transmembrane region" description="Helical" evidence="8">
    <location>
        <begin position="59"/>
        <end position="76"/>
    </location>
</feature>
<evidence type="ECO:0000256" key="8">
    <source>
        <dbReference type="SAM" id="Phobius"/>
    </source>
</evidence>
<evidence type="ECO:0000313" key="10">
    <source>
        <dbReference type="EMBL" id="PYH91643.1"/>
    </source>
</evidence>
<dbReference type="SUPFAM" id="SSF103473">
    <property type="entry name" value="MFS general substrate transporter"/>
    <property type="match status" value="1"/>
</dbReference>
<dbReference type="NCBIfam" id="TIGR00879">
    <property type="entry name" value="SP"/>
    <property type="match status" value="1"/>
</dbReference>
<dbReference type="GO" id="GO:0005351">
    <property type="term" value="F:carbohydrate:proton symporter activity"/>
    <property type="evidence" value="ECO:0007669"/>
    <property type="project" value="TreeGrafter"/>
</dbReference>
<dbReference type="Gene3D" id="1.20.1250.20">
    <property type="entry name" value="MFS general substrate transporter like domains"/>
    <property type="match status" value="1"/>
</dbReference>
<feature type="transmembrane region" description="Helical" evidence="8">
    <location>
        <begin position="297"/>
        <end position="314"/>
    </location>
</feature>
<keyword evidence="5 8" id="KW-1133">Transmembrane helix</keyword>
<keyword evidence="4 8" id="KW-0812">Transmembrane</keyword>
<feature type="transmembrane region" description="Helical" evidence="8">
    <location>
        <begin position="146"/>
        <end position="166"/>
    </location>
</feature>
<reference evidence="10 11" key="1">
    <citation type="submission" date="2018-02" db="EMBL/GenBank/DDBJ databases">
        <title>The genomes of Aspergillus section Nigri reveals drivers in fungal speciation.</title>
        <authorList>
            <consortium name="DOE Joint Genome Institute"/>
            <person name="Vesth T.C."/>
            <person name="Nybo J."/>
            <person name="Theobald S."/>
            <person name="Brandl J."/>
            <person name="Frisvad J.C."/>
            <person name="Nielsen K.F."/>
            <person name="Lyhne E.K."/>
            <person name="Kogle M.E."/>
            <person name="Kuo A."/>
            <person name="Riley R."/>
            <person name="Clum A."/>
            <person name="Nolan M."/>
            <person name="Lipzen A."/>
            <person name="Salamov A."/>
            <person name="Henrissat B."/>
            <person name="Wiebenga A."/>
            <person name="De vries R.P."/>
            <person name="Grigoriev I.V."/>
            <person name="Mortensen U.H."/>
            <person name="Andersen M.R."/>
            <person name="Baker S.E."/>
        </authorList>
    </citation>
    <scope>NUCLEOTIDE SEQUENCE [LARGE SCALE GENOMIC DNA]</scope>
    <source>
        <strain evidence="10 11">CBS 707.79</strain>
    </source>
</reference>
<evidence type="ECO:0000256" key="1">
    <source>
        <dbReference type="ARBA" id="ARBA00004141"/>
    </source>
</evidence>
<name>A0A319DK60_9EURO</name>
<dbReference type="VEuPathDB" id="FungiDB:BO71DRAFT_421415"/>
<feature type="transmembrane region" description="Helical" evidence="8">
    <location>
        <begin position="393"/>
        <end position="410"/>
    </location>
</feature>
<feature type="transmembrane region" description="Helical" evidence="8">
    <location>
        <begin position="321"/>
        <end position="339"/>
    </location>
</feature>
<dbReference type="InterPro" id="IPR020846">
    <property type="entry name" value="MFS_dom"/>
</dbReference>
<protein>
    <submittedName>
        <fullName evidence="10">Glucose transporter</fullName>
    </submittedName>
</protein>
<accession>A0A319DK60</accession>
<dbReference type="PRINTS" id="PR00171">
    <property type="entry name" value="SUGRTRNSPORT"/>
</dbReference>
<keyword evidence="6 8" id="KW-0472">Membrane</keyword>
<dbReference type="Pfam" id="PF00083">
    <property type="entry name" value="Sugar_tr"/>
    <property type="match status" value="1"/>
</dbReference>
<dbReference type="Proteomes" id="UP000247810">
    <property type="component" value="Unassembled WGS sequence"/>
</dbReference>
<evidence type="ECO:0000256" key="3">
    <source>
        <dbReference type="ARBA" id="ARBA00022448"/>
    </source>
</evidence>
<comment type="subcellular location">
    <subcellularLocation>
        <location evidence="1">Membrane</location>
        <topology evidence="1">Multi-pass membrane protein</topology>
    </subcellularLocation>
</comment>
<dbReference type="PROSITE" id="PS50850">
    <property type="entry name" value="MFS"/>
    <property type="match status" value="1"/>
</dbReference>
<dbReference type="InterPro" id="IPR050360">
    <property type="entry name" value="MFS_Sugar_Transporters"/>
</dbReference>
<dbReference type="InterPro" id="IPR005828">
    <property type="entry name" value="MFS_sugar_transport-like"/>
</dbReference>
<gene>
    <name evidence="10" type="ORF">BO71DRAFT_421415</name>
</gene>
<dbReference type="PROSITE" id="PS00216">
    <property type="entry name" value="SUGAR_TRANSPORT_1"/>
    <property type="match status" value="1"/>
</dbReference>
<feature type="transmembrane region" description="Helical" evidence="8">
    <location>
        <begin position="7"/>
        <end position="27"/>
    </location>
</feature>
<organism evidence="10 11">
    <name type="scientific">Aspergillus ellipticus CBS 707.79</name>
    <dbReference type="NCBI Taxonomy" id="1448320"/>
    <lineage>
        <taxon>Eukaryota</taxon>
        <taxon>Fungi</taxon>
        <taxon>Dikarya</taxon>
        <taxon>Ascomycota</taxon>
        <taxon>Pezizomycotina</taxon>
        <taxon>Eurotiomycetes</taxon>
        <taxon>Eurotiomycetidae</taxon>
        <taxon>Eurotiales</taxon>
        <taxon>Aspergillaceae</taxon>
        <taxon>Aspergillus</taxon>
        <taxon>Aspergillus subgen. Circumdati</taxon>
    </lineage>
</organism>
<dbReference type="EMBL" id="KZ825939">
    <property type="protein sequence ID" value="PYH91643.1"/>
    <property type="molecule type" value="Genomic_DNA"/>
</dbReference>
<evidence type="ECO:0000256" key="4">
    <source>
        <dbReference type="ARBA" id="ARBA00022692"/>
    </source>
</evidence>
<dbReference type="STRING" id="1448320.A0A319DK60"/>
<feature type="domain" description="Major facilitator superfamily (MFS) profile" evidence="9">
    <location>
        <begin position="9"/>
        <end position="444"/>
    </location>
</feature>
<dbReference type="GO" id="GO:0016020">
    <property type="term" value="C:membrane"/>
    <property type="evidence" value="ECO:0007669"/>
    <property type="project" value="UniProtKB-SubCell"/>
</dbReference>